<evidence type="ECO:0000313" key="3">
    <source>
        <dbReference type="EMBL" id="KAJ7391409.1"/>
    </source>
</evidence>
<dbReference type="FunFam" id="2.60.260.20:FF:000002">
    <property type="entry name" value="Dnaj homolog subfamily b member"/>
    <property type="match status" value="1"/>
</dbReference>
<dbReference type="SMART" id="SM00271">
    <property type="entry name" value="DnaJ"/>
    <property type="match status" value="1"/>
</dbReference>
<dbReference type="PRINTS" id="PR00625">
    <property type="entry name" value="JDOMAIN"/>
</dbReference>
<dbReference type="InterPro" id="IPR002939">
    <property type="entry name" value="DnaJ_C"/>
</dbReference>
<dbReference type="PANTHER" id="PTHR24078:SF553">
    <property type="entry name" value="DNAJ HOMOLOG SUBFAMILY B MEMBER 5"/>
    <property type="match status" value="1"/>
</dbReference>
<reference evidence="3" key="1">
    <citation type="submission" date="2023-01" db="EMBL/GenBank/DDBJ databases">
        <title>Genome assembly of the deep-sea coral Lophelia pertusa.</title>
        <authorList>
            <person name="Herrera S."/>
            <person name="Cordes E."/>
        </authorList>
    </citation>
    <scope>NUCLEOTIDE SEQUENCE</scope>
    <source>
        <strain evidence="3">USNM1676648</strain>
        <tissue evidence="3">Polyp</tissue>
    </source>
</reference>
<dbReference type="InterPro" id="IPR008971">
    <property type="entry name" value="HSP40/DnaJ_pept-bd"/>
</dbReference>
<dbReference type="OrthoDB" id="550424at2759"/>
<proteinExistence type="predicted"/>
<dbReference type="AlphaFoldDB" id="A0A9X0DAZ4"/>
<dbReference type="InterPro" id="IPR018253">
    <property type="entry name" value="DnaJ_domain_CS"/>
</dbReference>
<dbReference type="PROSITE" id="PS50076">
    <property type="entry name" value="DNAJ_2"/>
    <property type="match status" value="1"/>
</dbReference>
<dbReference type="EMBL" id="MU825406">
    <property type="protein sequence ID" value="KAJ7391409.1"/>
    <property type="molecule type" value="Genomic_DNA"/>
</dbReference>
<dbReference type="SUPFAM" id="SSF46565">
    <property type="entry name" value="Chaperone J-domain"/>
    <property type="match status" value="1"/>
</dbReference>
<dbReference type="Pfam" id="PF00226">
    <property type="entry name" value="DnaJ"/>
    <property type="match status" value="1"/>
</dbReference>
<dbReference type="InterPro" id="IPR001623">
    <property type="entry name" value="DnaJ_domain"/>
</dbReference>
<dbReference type="CDD" id="cd10747">
    <property type="entry name" value="DnaJ_C"/>
    <property type="match status" value="1"/>
</dbReference>
<dbReference type="Proteomes" id="UP001163046">
    <property type="component" value="Unassembled WGS sequence"/>
</dbReference>
<dbReference type="PROSITE" id="PS00636">
    <property type="entry name" value="DNAJ_1"/>
    <property type="match status" value="1"/>
</dbReference>
<sequence length="368" mass="41204">MTANKTMGKDYYKILDIPRNATEDEIRKAYRKMALKFHPDKNKSPEAEDQFKEIAEAYEVLSDPQKREVFDKYGEEGLKGTSTKPPSSSAGATEFNFEMPSGFTAFTFHGDPMSTFSRVFGRGDPFRGMFDHGFGMPGAFGGTDLNDAAAGFHSFHHQGHPAFGRQRSSSFEDMSSFHRKKAQDPPIEKFLMVTLEELLEGTTKKLKIIKKVLNLDRVTTRSEEKILTIDVKKGWKEGTKITFPEEGDQKPHTVPADIIFTIKDKPHANFTRDHDNNILYTAPLSLRDALTGHTTASSVPVPTLDGRTVNIPLNSIVKPGAKRRIKGEGLPLPKKLNQRADMMVEFEVVFPMQLTPSSIDLLKNALPE</sequence>
<dbReference type="Gene3D" id="1.10.287.110">
    <property type="entry name" value="DnaJ domain"/>
    <property type="match status" value="1"/>
</dbReference>
<evidence type="ECO:0000256" key="1">
    <source>
        <dbReference type="ARBA" id="ARBA00023186"/>
    </source>
</evidence>
<dbReference type="FunFam" id="2.60.260.20:FF:000013">
    <property type="entry name" value="DnaJ subfamily B member 11"/>
    <property type="match status" value="1"/>
</dbReference>
<keyword evidence="1" id="KW-0143">Chaperone</keyword>
<protein>
    <submittedName>
        <fullName evidence="3">DnaJ sub B member 5</fullName>
    </submittedName>
</protein>
<dbReference type="FunFam" id="1.10.287.110:FF:000076">
    <property type="entry name" value="Chaperone protein dnaJ"/>
    <property type="match status" value="1"/>
</dbReference>
<dbReference type="GO" id="GO:0051087">
    <property type="term" value="F:protein-folding chaperone binding"/>
    <property type="evidence" value="ECO:0007669"/>
    <property type="project" value="TreeGrafter"/>
</dbReference>
<accession>A0A9X0DAZ4</accession>
<dbReference type="CDD" id="cd06257">
    <property type="entry name" value="DnaJ"/>
    <property type="match status" value="1"/>
</dbReference>
<organism evidence="3 4">
    <name type="scientific">Desmophyllum pertusum</name>
    <dbReference type="NCBI Taxonomy" id="174260"/>
    <lineage>
        <taxon>Eukaryota</taxon>
        <taxon>Metazoa</taxon>
        <taxon>Cnidaria</taxon>
        <taxon>Anthozoa</taxon>
        <taxon>Hexacorallia</taxon>
        <taxon>Scleractinia</taxon>
        <taxon>Caryophylliina</taxon>
        <taxon>Caryophylliidae</taxon>
        <taxon>Desmophyllum</taxon>
    </lineage>
</organism>
<dbReference type="SUPFAM" id="SSF49493">
    <property type="entry name" value="HSP40/DnaJ peptide-binding domain"/>
    <property type="match status" value="2"/>
</dbReference>
<dbReference type="Gene3D" id="2.60.260.20">
    <property type="entry name" value="Urease metallochaperone UreE, N-terminal domain"/>
    <property type="match status" value="2"/>
</dbReference>
<dbReference type="GO" id="GO:0006457">
    <property type="term" value="P:protein folding"/>
    <property type="evidence" value="ECO:0007669"/>
    <property type="project" value="InterPro"/>
</dbReference>
<dbReference type="PANTHER" id="PTHR24078">
    <property type="entry name" value="DNAJ HOMOLOG SUBFAMILY C MEMBER"/>
    <property type="match status" value="1"/>
</dbReference>
<feature type="domain" description="J" evidence="2">
    <location>
        <begin position="10"/>
        <end position="74"/>
    </location>
</feature>
<dbReference type="Pfam" id="PF01556">
    <property type="entry name" value="DnaJ_C"/>
    <property type="match status" value="1"/>
</dbReference>
<dbReference type="GO" id="GO:0005829">
    <property type="term" value="C:cytosol"/>
    <property type="evidence" value="ECO:0007669"/>
    <property type="project" value="TreeGrafter"/>
</dbReference>
<keyword evidence="4" id="KW-1185">Reference proteome</keyword>
<gene>
    <name evidence="3" type="primary">DNAJB5_3</name>
    <name evidence="3" type="ORF">OS493_018454</name>
</gene>
<name>A0A9X0DAZ4_9CNID</name>
<evidence type="ECO:0000313" key="4">
    <source>
        <dbReference type="Proteomes" id="UP001163046"/>
    </source>
</evidence>
<dbReference type="InterPro" id="IPR051339">
    <property type="entry name" value="DnaJ_subfamily_B"/>
</dbReference>
<evidence type="ECO:0000259" key="2">
    <source>
        <dbReference type="PROSITE" id="PS50076"/>
    </source>
</evidence>
<dbReference type="GO" id="GO:0051082">
    <property type="term" value="F:unfolded protein binding"/>
    <property type="evidence" value="ECO:0007669"/>
    <property type="project" value="InterPro"/>
</dbReference>
<dbReference type="InterPro" id="IPR036869">
    <property type="entry name" value="J_dom_sf"/>
</dbReference>
<comment type="caution">
    <text evidence="3">The sequence shown here is derived from an EMBL/GenBank/DDBJ whole genome shotgun (WGS) entry which is preliminary data.</text>
</comment>